<evidence type="ECO:0000313" key="2">
    <source>
        <dbReference type="EMBL" id="CAH1109964.1"/>
    </source>
</evidence>
<dbReference type="OrthoDB" id="6783676at2759"/>
<evidence type="ECO:0000313" key="3">
    <source>
        <dbReference type="Proteomes" id="UP001153636"/>
    </source>
</evidence>
<organism evidence="2 3">
    <name type="scientific">Psylliodes chrysocephalus</name>
    <dbReference type="NCBI Taxonomy" id="3402493"/>
    <lineage>
        <taxon>Eukaryota</taxon>
        <taxon>Metazoa</taxon>
        <taxon>Ecdysozoa</taxon>
        <taxon>Arthropoda</taxon>
        <taxon>Hexapoda</taxon>
        <taxon>Insecta</taxon>
        <taxon>Pterygota</taxon>
        <taxon>Neoptera</taxon>
        <taxon>Endopterygota</taxon>
        <taxon>Coleoptera</taxon>
        <taxon>Polyphaga</taxon>
        <taxon>Cucujiformia</taxon>
        <taxon>Chrysomeloidea</taxon>
        <taxon>Chrysomelidae</taxon>
        <taxon>Galerucinae</taxon>
        <taxon>Alticini</taxon>
        <taxon>Psylliodes</taxon>
    </lineage>
</organism>
<proteinExistence type="predicted"/>
<dbReference type="PANTHER" id="PTHR47501">
    <property type="entry name" value="TRANSPOSASE-RELATED"/>
    <property type="match status" value="1"/>
</dbReference>
<reference evidence="2" key="1">
    <citation type="submission" date="2022-01" db="EMBL/GenBank/DDBJ databases">
        <authorList>
            <person name="King R."/>
        </authorList>
    </citation>
    <scope>NUCLEOTIDE SEQUENCE</scope>
</reference>
<dbReference type="Proteomes" id="UP001153636">
    <property type="component" value="Chromosome 4"/>
</dbReference>
<feature type="region of interest" description="Disordered" evidence="1">
    <location>
        <begin position="34"/>
        <end position="65"/>
    </location>
</feature>
<accession>A0A9P0CX74</accession>
<name>A0A9P0CX74_9CUCU</name>
<evidence type="ECO:0008006" key="4">
    <source>
        <dbReference type="Google" id="ProtNLM"/>
    </source>
</evidence>
<evidence type="ECO:0000256" key="1">
    <source>
        <dbReference type="SAM" id="MobiDB-lite"/>
    </source>
</evidence>
<sequence length="238" mass="27503">MIKGYLLKKTNFLKHMKNKHPEQNDKYNAFKQKKRRIREGKKQNYASTSEGMSASSSSTSVPLGNSKGQISFRQTKITQKTFDERIVRFIVETMPPISLVSHESFVRIFEGMDVKVMNRFAAVTCHWIDQDLSRRSVAIVCRRFEVTHYFDKIGELLNEIHRGYNLDNKKKILATVTDNGSNFVKCFKEFGILLDSHYNVGNADDQTQERKGETEGTLPEFESIIESTDLERSFSQTR</sequence>
<protein>
    <recommendedName>
        <fullName evidence="4">Transposase</fullName>
    </recommendedName>
</protein>
<dbReference type="EMBL" id="OV651816">
    <property type="protein sequence ID" value="CAH1109964.1"/>
    <property type="molecule type" value="Genomic_DNA"/>
</dbReference>
<dbReference type="AlphaFoldDB" id="A0A9P0CX74"/>
<feature type="compositionally biased region" description="Low complexity" evidence="1">
    <location>
        <begin position="46"/>
        <end position="60"/>
    </location>
</feature>
<dbReference type="PANTHER" id="PTHR47501:SF5">
    <property type="entry name" value="HAT C-TERMINAL DIMERISATION DOMAIN-CONTAINING PROTEIN"/>
    <property type="match status" value="1"/>
</dbReference>
<gene>
    <name evidence="2" type="ORF">PSYICH_LOCUS10081</name>
</gene>
<keyword evidence="3" id="KW-1185">Reference proteome</keyword>